<evidence type="ECO:0000256" key="1">
    <source>
        <dbReference type="SAM" id="MobiDB-lite"/>
    </source>
</evidence>
<keyword evidence="2" id="KW-0812">Transmembrane</keyword>
<dbReference type="Proteomes" id="UP000799440">
    <property type="component" value="Unassembled WGS sequence"/>
</dbReference>
<keyword evidence="4" id="KW-1185">Reference proteome</keyword>
<gene>
    <name evidence="3" type="ORF">M011DRAFT_101641</name>
</gene>
<accession>A0A6A6VPD6</accession>
<evidence type="ECO:0000313" key="3">
    <source>
        <dbReference type="EMBL" id="KAF2751111.1"/>
    </source>
</evidence>
<feature type="region of interest" description="Disordered" evidence="1">
    <location>
        <begin position="105"/>
        <end position="158"/>
    </location>
</feature>
<keyword evidence="2" id="KW-0472">Membrane</keyword>
<sequence>MLCCCCCCCCCYSVLPPSLQPSARLPLLLLLCAATTSSSIIIPISVIHYQLLCFTLARRATRTPQPPLASALSPAICSPQHIPLSALPHRPARPARAHFRPGLTNHRRESTAQPHQRGAPQPSAELAYSSRPPTHRCPSLLSPSPSYRAARHPDSPVPSHRCCCDC</sequence>
<organism evidence="3 4">
    <name type="scientific">Sporormia fimetaria CBS 119925</name>
    <dbReference type="NCBI Taxonomy" id="1340428"/>
    <lineage>
        <taxon>Eukaryota</taxon>
        <taxon>Fungi</taxon>
        <taxon>Dikarya</taxon>
        <taxon>Ascomycota</taxon>
        <taxon>Pezizomycotina</taxon>
        <taxon>Dothideomycetes</taxon>
        <taxon>Pleosporomycetidae</taxon>
        <taxon>Pleosporales</taxon>
        <taxon>Sporormiaceae</taxon>
        <taxon>Sporormia</taxon>
    </lineage>
</organism>
<reference evidence="3" key="1">
    <citation type="journal article" date="2020" name="Stud. Mycol.">
        <title>101 Dothideomycetes genomes: a test case for predicting lifestyles and emergence of pathogens.</title>
        <authorList>
            <person name="Haridas S."/>
            <person name="Albert R."/>
            <person name="Binder M."/>
            <person name="Bloem J."/>
            <person name="Labutti K."/>
            <person name="Salamov A."/>
            <person name="Andreopoulos B."/>
            <person name="Baker S."/>
            <person name="Barry K."/>
            <person name="Bills G."/>
            <person name="Bluhm B."/>
            <person name="Cannon C."/>
            <person name="Castanera R."/>
            <person name="Culley D."/>
            <person name="Daum C."/>
            <person name="Ezra D."/>
            <person name="Gonzalez J."/>
            <person name="Henrissat B."/>
            <person name="Kuo A."/>
            <person name="Liang C."/>
            <person name="Lipzen A."/>
            <person name="Lutzoni F."/>
            <person name="Magnuson J."/>
            <person name="Mondo S."/>
            <person name="Nolan M."/>
            <person name="Ohm R."/>
            <person name="Pangilinan J."/>
            <person name="Park H.-J."/>
            <person name="Ramirez L."/>
            <person name="Alfaro M."/>
            <person name="Sun H."/>
            <person name="Tritt A."/>
            <person name="Yoshinaga Y."/>
            <person name="Zwiers L.-H."/>
            <person name="Turgeon B."/>
            <person name="Goodwin S."/>
            <person name="Spatafora J."/>
            <person name="Crous P."/>
            <person name="Grigoriev I."/>
        </authorList>
    </citation>
    <scope>NUCLEOTIDE SEQUENCE</scope>
    <source>
        <strain evidence="3">CBS 119925</strain>
    </source>
</reference>
<proteinExistence type="predicted"/>
<evidence type="ECO:0000256" key="2">
    <source>
        <dbReference type="SAM" id="Phobius"/>
    </source>
</evidence>
<name>A0A6A6VPD6_9PLEO</name>
<evidence type="ECO:0000313" key="4">
    <source>
        <dbReference type="Proteomes" id="UP000799440"/>
    </source>
</evidence>
<dbReference type="EMBL" id="MU006562">
    <property type="protein sequence ID" value="KAF2751111.1"/>
    <property type="molecule type" value="Genomic_DNA"/>
</dbReference>
<feature type="transmembrane region" description="Helical" evidence="2">
    <location>
        <begin position="23"/>
        <end position="49"/>
    </location>
</feature>
<keyword evidence="2" id="KW-1133">Transmembrane helix</keyword>
<protein>
    <submittedName>
        <fullName evidence="3">Uncharacterized protein</fullName>
    </submittedName>
</protein>
<dbReference type="AlphaFoldDB" id="A0A6A6VPD6"/>